<evidence type="ECO:0000313" key="7">
    <source>
        <dbReference type="Proteomes" id="UP000224634"/>
    </source>
</evidence>
<evidence type="ECO:0000259" key="5">
    <source>
        <dbReference type="PROSITE" id="PS50102"/>
    </source>
</evidence>
<keyword evidence="2 3" id="KW-0694">RNA-binding</keyword>
<dbReference type="EMBL" id="PDNA01000103">
    <property type="protein sequence ID" value="PGH13522.1"/>
    <property type="molecule type" value="Genomic_DNA"/>
</dbReference>
<dbReference type="GO" id="GO:0003723">
    <property type="term" value="F:RNA binding"/>
    <property type="evidence" value="ECO:0007669"/>
    <property type="project" value="UniProtKB-UniRule"/>
</dbReference>
<feature type="region of interest" description="Disordered" evidence="4">
    <location>
        <begin position="1"/>
        <end position="20"/>
    </location>
</feature>
<proteinExistence type="predicted"/>
<dbReference type="PANTHER" id="PTHR10501">
    <property type="entry name" value="U1 SMALL NUCLEAR RIBONUCLEOPROTEIN A/U2 SMALL NUCLEAR RIBONUCLEOPROTEIN B"/>
    <property type="match status" value="1"/>
</dbReference>
<sequence length="605" mass="64039">MGGTMIPSGQPGGMAVNASQRNGSVSHLSISTSKIASAAQNAIAAEPFSPVSSQPPSSMASAFPFSLTPIGQPPSYEATLSRQIELERMASNMNGSQTKNGVRCGAAILMRRLPRNTSHEALRSMLLFAKDLIDAEFVHEMIEEGKFLTAVARFETMAAAEEARQMLDGKPNTANDSNMIVDIISGSSASSMMPRRNTIDHVSTRMIATTMSPPTQNGVGPGTLSRQTSRFNEAFQTLDQISTGSSVTPNGELPAPDSNSRIHSLFSPQSPIGNTLNDRPRVSGKSMIDQDIDEDDTGELLKDPVGYARNGPPGSMGMTRRSTNPSIPVARFANISVSTNISPAMQSLGNTRSAVNIPTPSSAMSPSVPSMGSSAGFHHPNQYHRLNYPAANPADQNPPCNTLYVGNLPHDTSEDELKALFSKQRGYKRLCFRNKQNGPMCFVEFEDVSFATKALHELYGYQLSNSVKGGIRLSFSKNPLGVRNSQPNNMSPATPMNPPAARNGLANMQGPMFSTANGPPPGLSAPPGLPMPMGNNGIGPTHHPLNSATVNGSFNVNTGLGIGTNPNGMGPMRSAPLNGNLVSGSIGQTMGGMNGATYPDYMMGR</sequence>
<keyword evidence="1" id="KW-0597">Phosphoprotein</keyword>
<evidence type="ECO:0000313" key="6">
    <source>
        <dbReference type="EMBL" id="PGH13522.1"/>
    </source>
</evidence>
<dbReference type="OrthoDB" id="431169at2759"/>
<dbReference type="CDD" id="cd12245">
    <property type="entry name" value="RRM_scw1_like"/>
    <property type="match status" value="1"/>
</dbReference>
<dbReference type="Pfam" id="PF00076">
    <property type="entry name" value="RRM_1"/>
    <property type="match status" value="1"/>
</dbReference>
<dbReference type="InterPro" id="IPR000504">
    <property type="entry name" value="RRM_dom"/>
</dbReference>
<organism evidence="6 7">
    <name type="scientific">Polytolypa hystricis (strain UAMH7299)</name>
    <dbReference type="NCBI Taxonomy" id="1447883"/>
    <lineage>
        <taxon>Eukaryota</taxon>
        <taxon>Fungi</taxon>
        <taxon>Dikarya</taxon>
        <taxon>Ascomycota</taxon>
        <taxon>Pezizomycotina</taxon>
        <taxon>Eurotiomycetes</taxon>
        <taxon>Eurotiomycetidae</taxon>
        <taxon>Onygenales</taxon>
        <taxon>Onygenales incertae sedis</taxon>
        <taxon>Polytolypa</taxon>
    </lineage>
</organism>
<feature type="domain" description="RRM" evidence="5">
    <location>
        <begin position="401"/>
        <end position="478"/>
    </location>
</feature>
<protein>
    <recommendedName>
        <fullName evidence="5">RRM domain-containing protein</fullName>
    </recommendedName>
</protein>
<accession>A0A2B7XY23</accession>
<dbReference type="Proteomes" id="UP000224634">
    <property type="component" value="Unassembled WGS sequence"/>
</dbReference>
<dbReference type="InterPro" id="IPR035979">
    <property type="entry name" value="RBD_domain_sf"/>
</dbReference>
<dbReference type="InterPro" id="IPR012677">
    <property type="entry name" value="Nucleotide-bd_a/b_plait_sf"/>
</dbReference>
<dbReference type="FunFam" id="3.30.70.330:FF:000089">
    <property type="entry name" value="RNA binding protein"/>
    <property type="match status" value="1"/>
</dbReference>
<dbReference type="AlphaFoldDB" id="A0A2B7XY23"/>
<dbReference type="CDD" id="cd00590">
    <property type="entry name" value="RRM_SF"/>
    <property type="match status" value="1"/>
</dbReference>
<dbReference type="SMART" id="SM00360">
    <property type="entry name" value="RRM"/>
    <property type="match status" value="2"/>
</dbReference>
<keyword evidence="7" id="KW-1185">Reference proteome</keyword>
<feature type="region of interest" description="Disordered" evidence="4">
    <location>
        <begin position="296"/>
        <end position="322"/>
    </location>
</feature>
<dbReference type="PROSITE" id="PS50102">
    <property type="entry name" value="RRM"/>
    <property type="match status" value="1"/>
</dbReference>
<dbReference type="SUPFAM" id="SSF54928">
    <property type="entry name" value="RNA-binding domain, RBD"/>
    <property type="match status" value="1"/>
</dbReference>
<gene>
    <name evidence="6" type="ORF">AJ80_06272</name>
</gene>
<evidence type="ECO:0000256" key="1">
    <source>
        <dbReference type="ARBA" id="ARBA00022553"/>
    </source>
</evidence>
<evidence type="ECO:0000256" key="3">
    <source>
        <dbReference type="PROSITE-ProRule" id="PRU00176"/>
    </source>
</evidence>
<name>A0A2B7XY23_POLH7</name>
<evidence type="ECO:0000256" key="2">
    <source>
        <dbReference type="ARBA" id="ARBA00022884"/>
    </source>
</evidence>
<evidence type="ECO:0000256" key="4">
    <source>
        <dbReference type="SAM" id="MobiDB-lite"/>
    </source>
</evidence>
<comment type="caution">
    <text evidence="6">The sequence shown here is derived from an EMBL/GenBank/DDBJ whole genome shotgun (WGS) entry which is preliminary data.</text>
</comment>
<reference evidence="6 7" key="1">
    <citation type="submission" date="2017-10" db="EMBL/GenBank/DDBJ databases">
        <title>Comparative genomics in systemic dimorphic fungi from Ajellomycetaceae.</title>
        <authorList>
            <person name="Munoz J.F."/>
            <person name="Mcewen J.G."/>
            <person name="Clay O.K."/>
            <person name="Cuomo C.A."/>
        </authorList>
    </citation>
    <scope>NUCLEOTIDE SEQUENCE [LARGE SCALE GENOMIC DNA]</scope>
    <source>
        <strain evidence="6 7">UAMH7299</strain>
    </source>
</reference>
<dbReference type="Gene3D" id="3.30.70.330">
    <property type="match status" value="1"/>
</dbReference>
<dbReference type="STRING" id="1447883.A0A2B7XY23"/>